<accession>A0A0C3AP58</accession>
<dbReference type="HOGENOM" id="CLU_047639_0_1_1"/>
<dbReference type="InterPro" id="IPR036908">
    <property type="entry name" value="RlpA-like_sf"/>
</dbReference>
<gene>
    <name evidence="4" type="ORF">M408DRAFT_195993</name>
</gene>
<dbReference type="PANTHER" id="PTHR31836">
    <property type="match status" value="1"/>
</dbReference>
<reference evidence="4 5" key="1">
    <citation type="submission" date="2014-04" db="EMBL/GenBank/DDBJ databases">
        <authorList>
            <consortium name="DOE Joint Genome Institute"/>
            <person name="Kuo A."/>
            <person name="Zuccaro A."/>
            <person name="Kohler A."/>
            <person name="Nagy L.G."/>
            <person name="Floudas D."/>
            <person name="Copeland A."/>
            <person name="Barry K.W."/>
            <person name="Cichocki N."/>
            <person name="Veneault-Fourrey C."/>
            <person name="LaButti K."/>
            <person name="Lindquist E.A."/>
            <person name="Lipzen A."/>
            <person name="Lundell T."/>
            <person name="Morin E."/>
            <person name="Murat C."/>
            <person name="Sun H."/>
            <person name="Tunlid A."/>
            <person name="Henrissat B."/>
            <person name="Grigoriev I.V."/>
            <person name="Hibbett D.S."/>
            <person name="Martin F."/>
            <person name="Nordberg H.P."/>
            <person name="Cantor M.N."/>
            <person name="Hua S.X."/>
        </authorList>
    </citation>
    <scope>NUCLEOTIDE SEQUENCE [LARGE SCALE GENOMIC DNA]</scope>
    <source>
        <strain evidence="4 5">MAFF 305830</strain>
    </source>
</reference>
<reference evidence="5" key="2">
    <citation type="submission" date="2015-01" db="EMBL/GenBank/DDBJ databases">
        <title>Evolutionary Origins and Diversification of the Mycorrhizal Mutualists.</title>
        <authorList>
            <consortium name="DOE Joint Genome Institute"/>
            <consortium name="Mycorrhizal Genomics Consortium"/>
            <person name="Kohler A."/>
            <person name="Kuo A."/>
            <person name="Nagy L.G."/>
            <person name="Floudas D."/>
            <person name="Copeland A."/>
            <person name="Barry K.W."/>
            <person name="Cichocki N."/>
            <person name="Veneault-Fourrey C."/>
            <person name="LaButti K."/>
            <person name="Lindquist E.A."/>
            <person name="Lipzen A."/>
            <person name="Lundell T."/>
            <person name="Morin E."/>
            <person name="Murat C."/>
            <person name="Riley R."/>
            <person name="Ohm R."/>
            <person name="Sun H."/>
            <person name="Tunlid A."/>
            <person name="Henrissat B."/>
            <person name="Grigoriev I.V."/>
            <person name="Hibbett D.S."/>
            <person name="Martin F."/>
        </authorList>
    </citation>
    <scope>NUCLEOTIDE SEQUENCE [LARGE SCALE GENOMIC DNA]</scope>
    <source>
        <strain evidence="5">MAFF 305830</strain>
    </source>
</reference>
<dbReference type="InterPro" id="IPR051477">
    <property type="entry name" value="Expansin_CellWall"/>
</dbReference>
<evidence type="ECO:0000256" key="1">
    <source>
        <dbReference type="ARBA" id="ARBA00022729"/>
    </source>
</evidence>
<evidence type="ECO:0000313" key="5">
    <source>
        <dbReference type="Proteomes" id="UP000054097"/>
    </source>
</evidence>
<keyword evidence="5" id="KW-1185">Reference proteome</keyword>
<dbReference type="SUPFAM" id="SSF50685">
    <property type="entry name" value="Barwin-like endoglucanases"/>
    <property type="match status" value="1"/>
</dbReference>
<organism evidence="4 5">
    <name type="scientific">Serendipita vermifera MAFF 305830</name>
    <dbReference type="NCBI Taxonomy" id="933852"/>
    <lineage>
        <taxon>Eukaryota</taxon>
        <taxon>Fungi</taxon>
        <taxon>Dikarya</taxon>
        <taxon>Basidiomycota</taxon>
        <taxon>Agaricomycotina</taxon>
        <taxon>Agaricomycetes</taxon>
        <taxon>Sebacinales</taxon>
        <taxon>Serendipitaceae</taxon>
        <taxon>Serendipita</taxon>
    </lineage>
</organism>
<evidence type="ECO:0000256" key="3">
    <source>
        <dbReference type="SAM" id="SignalP"/>
    </source>
</evidence>
<dbReference type="PANTHER" id="PTHR31836:SF28">
    <property type="entry name" value="SRCR DOMAIN-CONTAINING PROTEIN-RELATED"/>
    <property type="match status" value="1"/>
</dbReference>
<dbReference type="CDD" id="cd22191">
    <property type="entry name" value="DPBB_RlpA_EXP_N-like"/>
    <property type="match status" value="1"/>
</dbReference>
<dbReference type="EMBL" id="KN824307">
    <property type="protein sequence ID" value="KIM26360.1"/>
    <property type="molecule type" value="Genomic_DNA"/>
</dbReference>
<dbReference type="STRING" id="933852.A0A0C3AP58"/>
<dbReference type="Proteomes" id="UP000054097">
    <property type="component" value="Unassembled WGS sequence"/>
</dbReference>
<protein>
    <recommendedName>
        <fullName evidence="6">RlpA-like protein double-psi beta-barrel domain-containing protein</fullName>
    </recommendedName>
</protein>
<dbReference type="Gene3D" id="2.40.40.10">
    <property type="entry name" value="RlpA-like domain"/>
    <property type="match status" value="1"/>
</dbReference>
<proteinExistence type="predicted"/>
<evidence type="ECO:0000256" key="2">
    <source>
        <dbReference type="SAM" id="MobiDB-lite"/>
    </source>
</evidence>
<keyword evidence="1 3" id="KW-0732">Signal</keyword>
<name>A0A0C3AP58_SERVB</name>
<evidence type="ECO:0008006" key="6">
    <source>
        <dbReference type="Google" id="ProtNLM"/>
    </source>
</evidence>
<feature type="chain" id="PRO_5002161235" description="RlpA-like protein double-psi beta-barrel domain-containing protein" evidence="3">
    <location>
        <begin position="18"/>
        <end position="233"/>
    </location>
</feature>
<evidence type="ECO:0000313" key="4">
    <source>
        <dbReference type="EMBL" id="KIM26360.1"/>
    </source>
</evidence>
<dbReference type="AlphaFoldDB" id="A0A0C3AP58"/>
<feature type="compositionally biased region" description="Low complexity" evidence="2">
    <location>
        <begin position="157"/>
        <end position="184"/>
    </location>
</feature>
<dbReference type="OrthoDB" id="623670at2759"/>
<feature type="signal peptide" evidence="3">
    <location>
        <begin position="1"/>
        <end position="17"/>
    </location>
</feature>
<feature type="region of interest" description="Disordered" evidence="2">
    <location>
        <begin position="145"/>
        <end position="213"/>
    </location>
</feature>
<sequence>MFGLLVAALAAPLLAFAAPTDLAKRAPGELSKRTPGRATYYAVGLGACGQYNVPGDFIVALNQAQFETGTYPSTQCFRGITITYNGKTAHATVMDECPSGGCGYGDLDFSEGLFTYFEPTSTGVFYMSWEFDGAGGGGYTPPVANTPVYTPPADTYTPPTTTSTPPPTSTSTSTSSSSSSSSSSEGLSVQEVAPSDTPEAAPSGDAQPGDNINNANAAAYFLGRLVYAAGGSA</sequence>